<name>A0A1P8WEV7_9PLAN</name>
<dbReference type="EMBL" id="CP017641">
    <property type="protein sequence ID" value="APZ92592.1"/>
    <property type="molecule type" value="Genomic_DNA"/>
</dbReference>
<dbReference type="Proteomes" id="UP000187735">
    <property type="component" value="Chromosome"/>
</dbReference>
<evidence type="ECO:0000313" key="2">
    <source>
        <dbReference type="Proteomes" id="UP000187735"/>
    </source>
</evidence>
<dbReference type="AlphaFoldDB" id="A0A1P8WEV7"/>
<dbReference type="RefSeq" id="WP_077024194.1">
    <property type="nucleotide sequence ID" value="NZ_CP017641.1"/>
</dbReference>
<protein>
    <submittedName>
        <fullName evidence="1">Uncharacterized protein</fullName>
    </submittedName>
</protein>
<dbReference type="OrthoDB" id="1550950at2"/>
<gene>
    <name evidence="1" type="ORF">Fuma_02203</name>
</gene>
<organism evidence="1 2">
    <name type="scientific">Fuerstiella marisgermanici</name>
    <dbReference type="NCBI Taxonomy" id="1891926"/>
    <lineage>
        <taxon>Bacteria</taxon>
        <taxon>Pseudomonadati</taxon>
        <taxon>Planctomycetota</taxon>
        <taxon>Planctomycetia</taxon>
        <taxon>Planctomycetales</taxon>
        <taxon>Planctomycetaceae</taxon>
        <taxon>Fuerstiella</taxon>
    </lineage>
</organism>
<proteinExistence type="predicted"/>
<dbReference type="KEGG" id="fmr:Fuma_02203"/>
<sequence>MAKQIDPKNVVDRDHLINRIWRQLQKPPEQGALRCTAERRIDKTAIMNEMATEPMDGFDVLFCEVE</sequence>
<accession>A0A1P8WEV7</accession>
<keyword evidence="2" id="KW-1185">Reference proteome</keyword>
<evidence type="ECO:0000313" key="1">
    <source>
        <dbReference type="EMBL" id="APZ92592.1"/>
    </source>
</evidence>
<reference evidence="1 2" key="1">
    <citation type="journal article" date="2016" name="Front. Microbiol.">
        <title>Fuerstia marisgermanicae gen. nov., sp. nov., an Unusual Member of the Phylum Planctomycetes from the German Wadden Sea.</title>
        <authorList>
            <person name="Kohn T."/>
            <person name="Heuer A."/>
            <person name="Jogler M."/>
            <person name="Vollmers J."/>
            <person name="Boedeker C."/>
            <person name="Bunk B."/>
            <person name="Rast P."/>
            <person name="Borchert D."/>
            <person name="Glockner I."/>
            <person name="Freese H.M."/>
            <person name="Klenk H.P."/>
            <person name="Overmann J."/>
            <person name="Kaster A.K."/>
            <person name="Rohde M."/>
            <person name="Wiegand S."/>
            <person name="Jogler C."/>
        </authorList>
    </citation>
    <scope>NUCLEOTIDE SEQUENCE [LARGE SCALE GENOMIC DNA]</scope>
    <source>
        <strain evidence="1 2">NH11</strain>
    </source>
</reference>